<comment type="caution">
    <text evidence="3">The sequence shown here is derived from an EMBL/GenBank/DDBJ whole genome shotgun (WGS) entry which is preliminary data.</text>
</comment>
<accession>A0A6B2H5L5</accession>
<evidence type="ECO:0000313" key="3">
    <source>
        <dbReference type="EMBL" id="NDK54412.1"/>
    </source>
</evidence>
<proteinExistence type="predicted"/>
<evidence type="ECO:0000313" key="4">
    <source>
        <dbReference type="Proteomes" id="UP000478546"/>
    </source>
</evidence>
<dbReference type="RefSeq" id="WP_162344464.1">
    <property type="nucleotide sequence ID" value="NZ_JAAEAA010000001.1"/>
</dbReference>
<reference evidence="3 4" key="1">
    <citation type="submission" date="2020-01" db="EMBL/GenBank/DDBJ databases">
        <authorList>
            <person name="Kim M.K."/>
        </authorList>
    </citation>
    <scope>NUCLEOTIDE SEQUENCE [LARGE SCALE GENOMIC DNA]</scope>
    <source>
        <strain evidence="3 4">BT213</strain>
    </source>
</reference>
<keyword evidence="4" id="KW-1185">Reference proteome</keyword>
<feature type="chain" id="PRO_5025396515" evidence="2">
    <location>
        <begin position="22"/>
        <end position="80"/>
    </location>
</feature>
<evidence type="ECO:0000256" key="1">
    <source>
        <dbReference type="SAM" id="MobiDB-lite"/>
    </source>
</evidence>
<feature type="region of interest" description="Disordered" evidence="1">
    <location>
        <begin position="60"/>
        <end position="80"/>
    </location>
</feature>
<gene>
    <name evidence="3" type="ORF">GWO68_00640</name>
</gene>
<dbReference type="Proteomes" id="UP000478546">
    <property type="component" value="Unassembled WGS sequence"/>
</dbReference>
<protein>
    <submittedName>
        <fullName evidence="3">Uncharacterized protein</fullName>
    </submittedName>
</protein>
<organism evidence="3 4">
    <name type="scientific">Pontibacter fetidus</name>
    <dbReference type="NCBI Taxonomy" id="2700082"/>
    <lineage>
        <taxon>Bacteria</taxon>
        <taxon>Pseudomonadati</taxon>
        <taxon>Bacteroidota</taxon>
        <taxon>Cytophagia</taxon>
        <taxon>Cytophagales</taxon>
        <taxon>Hymenobacteraceae</taxon>
        <taxon>Pontibacter</taxon>
    </lineage>
</organism>
<dbReference type="PROSITE" id="PS51257">
    <property type="entry name" value="PROKAR_LIPOPROTEIN"/>
    <property type="match status" value="1"/>
</dbReference>
<dbReference type="AlphaFoldDB" id="A0A6B2H5L5"/>
<dbReference type="EMBL" id="JAAEAA010000001">
    <property type="protein sequence ID" value="NDK54412.1"/>
    <property type="molecule type" value="Genomic_DNA"/>
</dbReference>
<evidence type="ECO:0000256" key="2">
    <source>
        <dbReference type="SAM" id="SignalP"/>
    </source>
</evidence>
<feature type="signal peptide" evidence="2">
    <location>
        <begin position="1"/>
        <end position="21"/>
    </location>
</feature>
<name>A0A6B2H5L5_9BACT</name>
<sequence length="80" mass="9287">MAINRTLILFFISLIALSVSSCRPACPIMQCNVRMVHPHGEGIYRGVPIWKKQNMKYGEKVKINKEKQKRNEKDKSQNKN</sequence>
<keyword evidence="2" id="KW-0732">Signal</keyword>